<gene>
    <name evidence="2" type="ORF">QVD17_30241</name>
</gene>
<dbReference type="AlphaFoldDB" id="A0AAD8NFV1"/>
<feature type="compositionally biased region" description="Low complexity" evidence="1">
    <location>
        <begin position="9"/>
        <end position="18"/>
    </location>
</feature>
<feature type="region of interest" description="Disordered" evidence="1">
    <location>
        <begin position="1"/>
        <end position="20"/>
    </location>
</feature>
<evidence type="ECO:0000313" key="3">
    <source>
        <dbReference type="Proteomes" id="UP001229421"/>
    </source>
</evidence>
<evidence type="ECO:0000313" key="2">
    <source>
        <dbReference type="EMBL" id="KAK1414495.1"/>
    </source>
</evidence>
<proteinExistence type="predicted"/>
<evidence type="ECO:0000256" key="1">
    <source>
        <dbReference type="SAM" id="MobiDB-lite"/>
    </source>
</evidence>
<comment type="caution">
    <text evidence="2">The sequence shown here is derived from an EMBL/GenBank/DDBJ whole genome shotgun (WGS) entry which is preliminary data.</text>
</comment>
<dbReference type="Proteomes" id="UP001229421">
    <property type="component" value="Unassembled WGS sequence"/>
</dbReference>
<reference evidence="2" key="1">
    <citation type="journal article" date="2023" name="bioRxiv">
        <title>Improved chromosome-level genome assembly for marigold (Tagetes erecta).</title>
        <authorList>
            <person name="Jiang F."/>
            <person name="Yuan L."/>
            <person name="Wang S."/>
            <person name="Wang H."/>
            <person name="Xu D."/>
            <person name="Wang A."/>
            <person name="Fan W."/>
        </authorList>
    </citation>
    <scope>NUCLEOTIDE SEQUENCE</scope>
    <source>
        <strain evidence="2">WSJ</strain>
        <tissue evidence="2">Leaf</tissue>
    </source>
</reference>
<dbReference type="EMBL" id="JAUHHV010000008">
    <property type="protein sequence ID" value="KAK1414495.1"/>
    <property type="molecule type" value="Genomic_DNA"/>
</dbReference>
<accession>A0AAD8NFV1</accession>
<organism evidence="2 3">
    <name type="scientific">Tagetes erecta</name>
    <name type="common">African marigold</name>
    <dbReference type="NCBI Taxonomy" id="13708"/>
    <lineage>
        <taxon>Eukaryota</taxon>
        <taxon>Viridiplantae</taxon>
        <taxon>Streptophyta</taxon>
        <taxon>Embryophyta</taxon>
        <taxon>Tracheophyta</taxon>
        <taxon>Spermatophyta</taxon>
        <taxon>Magnoliopsida</taxon>
        <taxon>eudicotyledons</taxon>
        <taxon>Gunneridae</taxon>
        <taxon>Pentapetalae</taxon>
        <taxon>asterids</taxon>
        <taxon>campanulids</taxon>
        <taxon>Asterales</taxon>
        <taxon>Asteraceae</taxon>
        <taxon>Asteroideae</taxon>
        <taxon>Heliantheae alliance</taxon>
        <taxon>Tageteae</taxon>
        <taxon>Tagetes</taxon>
    </lineage>
</organism>
<protein>
    <submittedName>
        <fullName evidence="2">Uncharacterized protein</fullName>
    </submittedName>
</protein>
<keyword evidence="3" id="KW-1185">Reference proteome</keyword>
<sequence length="178" mass="19747">MDHSDQTKRPFSSSPSSHLHLHRSTASSSRCFIISLLHHLLPPRTSIYCFIIFFHQEHRSTASSPSSAVVGISDLVRFVAYGGCSHCMLLTYRKKRWIASIKPTGSMKRTCYAQSSQIKEDCLDQFLGLLHFQVHHNAFISKFIEIQEDAGYDKNVLDSVPSGSSGVVVSASVGDDMG</sequence>
<name>A0AAD8NFV1_TARER</name>